<name>A0ABU7CWN5_9TELE</name>
<accession>A0ABU7CWN5</accession>
<evidence type="ECO:0000313" key="3">
    <source>
        <dbReference type="Proteomes" id="UP001352852"/>
    </source>
</evidence>
<proteinExistence type="predicted"/>
<organism evidence="2 3">
    <name type="scientific">Characodon lateralis</name>
    <dbReference type="NCBI Taxonomy" id="208331"/>
    <lineage>
        <taxon>Eukaryota</taxon>
        <taxon>Metazoa</taxon>
        <taxon>Chordata</taxon>
        <taxon>Craniata</taxon>
        <taxon>Vertebrata</taxon>
        <taxon>Euteleostomi</taxon>
        <taxon>Actinopterygii</taxon>
        <taxon>Neopterygii</taxon>
        <taxon>Teleostei</taxon>
        <taxon>Neoteleostei</taxon>
        <taxon>Acanthomorphata</taxon>
        <taxon>Ovalentaria</taxon>
        <taxon>Atherinomorphae</taxon>
        <taxon>Cyprinodontiformes</taxon>
        <taxon>Goodeidae</taxon>
        <taxon>Characodon</taxon>
    </lineage>
</organism>
<protein>
    <submittedName>
        <fullName evidence="2">Uncharacterized protein</fullName>
    </submittedName>
</protein>
<keyword evidence="1" id="KW-0812">Transmembrane</keyword>
<keyword evidence="1" id="KW-0472">Membrane</keyword>
<feature type="transmembrane region" description="Helical" evidence="1">
    <location>
        <begin position="57"/>
        <end position="79"/>
    </location>
</feature>
<dbReference type="Proteomes" id="UP001352852">
    <property type="component" value="Unassembled WGS sequence"/>
</dbReference>
<comment type="caution">
    <text evidence="2">The sequence shown here is derived from an EMBL/GenBank/DDBJ whole genome shotgun (WGS) entry which is preliminary data.</text>
</comment>
<gene>
    <name evidence="2" type="ORF">CHARACLAT_033009</name>
</gene>
<evidence type="ECO:0000256" key="1">
    <source>
        <dbReference type="SAM" id="Phobius"/>
    </source>
</evidence>
<evidence type="ECO:0000313" key="2">
    <source>
        <dbReference type="EMBL" id="MED6266170.1"/>
    </source>
</evidence>
<sequence length="143" mass="16516">MNSKMDRNGCCCSKRLLITSSCKTHTHTRTNKFNLARLSRFHAGKHYGVLTHSLTQFLLQPLFLSIHFSLCFSSFFLMLKPPVSFCPPWFLYFPTSVFLTDYGVQKDHTEGMKEAVRMQKTVFILKLSVDRCTGEQQVLEARN</sequence>
<keyword evidence="3" id="KW-1185">Reference proteome</keyword>
<dbReference type="EMBL" id="JAHUTJ010006417">
    <property type="protein sequence ID" value="MED6266170.1"/>
    <property type="molecule type" value="Genomic_DNA"/>
</dbReference>
<reference evidence="2 3" key="1">
    <citation type="submission" date="2021-06" db="EMBL/GenBank/DDBJ databases">
        <authorList>
            <person name="Palmer J.M."/>
        </authorList>
    </citation>
    <scope>NUCLEOTIDE SEQUENCE [LARGE SCALE GENOMIC DNA]</scope>
    <source>
        <strain evidence="2 3">CL_MEX2019</strain>
        <tissue evidence="2">Muscle</tissue>
    </source>
</reference>
<keyword evidence="1" id="KW-1133">Transmembrane helix</keyword>